<keyword evidence="2" id="KW-1185">Reference proteome</keyword>
<accession>A0ABV6EE74</accession>
<name>A0ABV6EE74_9GAMM</name>
<reference evidence="1 2" key="1">
    <citation type="submission" date="2024-09" db="EMBL/GenBank/DDBJ databases">
        <authorList>
            <person name="Sun Q."/>
            <person name="Mori K."/>
        </authorList>
    </citation>
    <scope>NUCLEOTIDE SEQUENCE [LARGE SCALE GENOMIC DNA]</scope>
    <source>
        <strain evidence="1 2">CCM 8626</strain>
    </source>
</reference>
<comment type="caution">
    <text evidence="1">The sequence shown here is derived from an EMBL/GenBank/DDBJ whole genome shotgun (WGS) entry which is preliminary data.</text>
</comment>
<dbReference type="EMBL" id="JBHLXG010000010">
    <property type="protein sequence ID" value="MFC0227297.1"/>
    <property type="molecule type" value="Genomic_DNA"/>
</dbReference>
<dbReference type="Proteomes" id="UP001589792">
    <property type="component" value="Unassembled WGS sequence"/>
</dbReference>
<sequence length="55" mass="6216">MSRINQSSLAQLHEIEVNPEAVQQLKSPPPEFKDKLLSSCIQQKADELEQVHVFG</sequence>
<evidence type="ECO:0000313" key="2">
    <source>
        <dbReference type="Proteomes" id="UP001589792"/>
    </source>
</evidence>
<gene>
    <name evidence="1" type="ORF">ACFFJ3_12405</name>
</gene>
<proteinExistence type="predicted"/>
<evidence type="ECO:0000313" key="1">
    <source>
        <dbReference type="EMBL" id="MFC0227297.1"/>
    </source>
</evidence>
<dbReference type="RefSeq" id="WP_380675715.1">
    <property type="nucleotide sequence ID" value="NZ_CP173186.1"/>
</dbReference>
<organism evidence="1 2">
    <name type="scientific">Serratia aquatilis</name>
    <dbReference type="NCBI Taxonomy" id="1737515"/>
    <lineage>
        <taxon>Bacteria</taxon>
        <taxon>Pseudomonadati</taxon>
        <taxon>Pseudomonadota</taxon>
        <taxon>Gammaproteobacteria</taxon>
        <taxon>Enterobacterales</taxon>
        <taxon>Yersiniaceae</taxon>
        <taxon>Serratia</taxon>
    </lineage>
</organism>
<protein>
    <submittedName>
        <fullName evidence="1">Uncharacterized protein</fullName>
    </submittedName>
</protein>